<keyword evidence="4" id="KW-0378">Hydrolase</keyword>
<evidence type="ECO:0000259" key="6">
    <source>
        <dbReference type="Pfam" id="PF01368"/>
    </source>
</evidence>
<dbReference type="EMBL" id="CP139487">
    <property type="protein sequence ID" value="WPU64188.1"/>
    <property type="molecule type" value="Genomic_DNA"/>
</dbReference>
<dbReference type="PANTHER" id="PTHR30255:SF2">
    <property type="entry name" value="SINGLE-STRANDED-DNA-SPECIFIC EXONUCLEASE RECJ"/>
    <property type="match status" value="1"/>
</dbReference>
<dbReference type="GO" id="GO:0003676">
    <property type="term" value="F:nucleic acid binding"/>
    <property type="evidence" value="ECO:0007669"/>
    <property type="project" value="InterPro"/>
</dbReference>
<evidence type="ECO:0000259" key="7">
    <source>
        <dbReference type="Pfam" id="PF02272"/>
    </source>
</evidence>
<dbReference type="KEGG" id="psti:SOO65_15950"/>
<dbReference type="GO" id="GO:0008409">
    <property type="term" value="F:5'-3' exonuclease activity"/>
    <property type="evidence" value="ECO:0007669"/>
    <property type="project" value="InterPro"/>
</dbReference>
<sequence>MELTAQASTELNPVIVRLFKKRGFSPLEVQDMLSWNLKDIPELTNMIDLEKASKRLIQAISENETIGIYGDYDVDGTTSCALLWHFFKMLGVMAEVFQPSRFVEGYGVHNSSIDAAVEKNVKVLITVDCGITNVATAEYAKGKLDLIITDHHRDAAPTIPEAYAVVNPSRRDEPENSPLKPLAGVGVAFALALQIKNDLAKQGTETPSLYPLLQFVAIGTISDLARMSPLNLRLTRHGLKQIPTSGYPGIKAFFQPEELKVPMIASEKISFHVGPHINSKGRLDHPDRALKLLIADTFAECREHYTHLEVANRDRRMIQAEVFDEAKQDVIKTLNGQDLLINIMYQPHWHEGVIGIVASKLVETFEVPAIVFTNAEEEGVIKASCRSAGELNIFELLDQCKDLFIKFGGHKAAAGLSMKKENFHEFKKRMNELLKPIPASLRTKTKTFDVEVGIEEISSHLLKDLDKLEPFGPGHEKPVFRMKNAVIQSYRIMKDAHVRWTFTGRNSKISVQGISFNYLGKWNEMTPEELFELQGKSGLTVQFTLGVNRFNGNETIQLMVEKVMPGQIN</sequence>
<name>A0AAX4HM35_9BACT</name>
<comment type="similarity">
    <text evidence="1">Belongs to the RecJ family.</text>
</comment>
<dbReference type="RefSeq" id="WP_321392507.1">
    <property type="nucleotide sequence ID" value="NZ_CP139487.1"/>
</dbReference>
<dbReference type="InterPro" id="IPR051673">
    <property type="entry name" value="SSDNA_exonuclease_RecJ"/>
</dbReference>
<feature type="domain" description="DHHA1" evidence="7">
    <location>
        <begin position="344"/>
        <end position="435"/>
    </location>
</feature>
<dbReference type="Pfam" id="PF02272">
    <property type="entry name" value="DHHA1"/>
    <property type="match status" value="1"/>
</dbReference>
<dbReference type="InterPro" id="IPR041122">
    <property type="entry name" value="RecJ_OB"/>
</dbReference>
<dbReference type="InterPro" id="IPR003156">
    <property type="entry name" value="DHHA1_dom"/>
</dbReference>
<evidence type="ECO:0000256" key="4">
    <source>
        <dbReference type="ARBA" id="ARBA00022801"/>
    </source>
</evidence>
<dbReference type="Gene3D" id="3.90.1640.30">
    <property type="match status" value="1"/>
</dbReference>
<evidence type="ECO:0000256" key="1">
    <source>
        <dbReference type="ARBA" id="ARBA00005915"/>
    </source>
</evidence>
<dbReference type="GO" id="GO:0006310">
    <property type="term" value="P:DNA recombination"/>
    <property type="evidence" value="ECO:0007669"/>
    <property type="project" value="InterPro"/>
</dbReference>
<evidence type="ECO:0000256" key="2">
    <source>
        <dbReference type="ARBA" id="ARBA00019841"/>
    </source>
</evidence>
<dbReference type="InterPro" id="IPR038763">
    <property type="entry name" value="DHH_sf"/>
</dbReference>
<dbReference type="GO" id="GO:0006281">
    <property type="term" value="P:DNA repair"/>
    <property type="evidence" value="ECO:0007669"/>
    <property type="project" value="InterPro"/>
</dbReference>
<dbReference type="Pfam" id="PF17768">
    <property type="entry name" value="RecJ_OB"/>
    <property type="match status" value="1"/>
</dbReference>
<dbReference type="InterPro" id="IPR004610">
    <property type="entry name" value="RecJ"/>
</dbReference>
<dbReference type="AlphaFoldDB" id="A0AAX4HM35"/>
<dbReference type="Gene3D" id="3.10.310.30">
    <property type="match status" value="1"/>
</dbReference>
<dbReference type="InterPro" id="IPR001667">
    <property type="entry name" value="DDH_dom"/>
</dbReference>
<evidence type="ECO:0000259" key="8">
    <source>
        <dbReference type="Pfam" id="PF17768"/>
    </source>
</evidence>
<organism evidence="9 10">
    <name type="scientific">Peredibacter starrii</name>
    <dbReference type="NCBI Taxonomy" id="28202"/>
    <lineage>
        <taxon>Bacteria</taxon>
        <taxon>Pseudomonadati</taxon>
        <taxon>Bdellovibrionota</taxon>
        <taxon>Bacteriovoracia</taxon>
        <taxon>Bacteriovoracales</taxon>
        <taxon>Bacteriovoracaceae</taxon>
        <taxon>Peredibacter</taxon>
    </lineage>
</organism>
<dbReference type="Proteomes" id="UP001324634">
    <property type="component" value="Chromosome"/>
</dbReference>
<evidence type="ECO:0000256" key="5">
    <source>
        <dbReference type="ARBA" id="ARBA00022839"/>
    </source>
</evidence>
<evidence type="ECO:0000256" key="3">
    <source>
        <dbReference type="ARBA" id="ARBA00022722"/>
    </source>
</evidence>
<accession>A0AAX4HM35</accession>
<reference evidence="9 10" key="1">
    <citation type="submission" date="2023-11" db="EMBL/GenBank/DDBJ databases">
        <title>Peredibacter starrii A3.12.</title>
        <authorList>
            <person name="Mitchell R.J."/>
        </authorList>
    </citation>
    <scope>NUCLEOTIDE SEQUENCE [LARGE SCALE GENOMIC DNA]</scope>
    <source>
        <strain evidence="9 10">A3.12</strain>
    </source>
</reference>
<keyword evidence="3" id="KW-0540">Nuclease</keyword>
<dbReference type="NCBIfam" id="TIGR00644">
    <property type="entry name" value="recJ"/>
    <property type="match status" value="1"/>
</dbReference>
<dbReference type="Pfam" id="PF01368">
    <property type="entry name" value="DHH"/>
    <property type="match status" value="1"/>
</dbReference>
<feature type="domain" description="RecJ OB" evidence="8">
    <location>
        <begin position="449"/>
        <end position="561"/>
    </location>
</feature>
<feature type="domain" description="DDH" evidence="6">
    <location>
        <begin position="66"/>
        <end position="220"/>
    </location>
</feature>
<keyword evidence="5 9" id="KW-0269">Exonuclease</keyword>
<evidence type="ECO:0000313" key="9">
    <source>
        <dbReference type="EMBL" id="WPU64188.1"/>
    </source>
</evidence>
<dbReference type="PANTHER" id="PTHR30255">
    <property type="entry name" value="SINGLE-STRANDED-DNA-SPECIFIC EXONUCLEASE RECJ"/>
    <property type="match status" value="1"/>
</dbReference>
<protein>
    <recommendedName>
        <fullName evidence="2">Single-stranded-DNA-specific exonuclease RecJ</fullName>
    </recommendedName>
</protein>
<gene>
    <name evidence="9" type="primary">recJ</name>
    <name evidence="9" type="ORF">SOO65_15950</name>
</gene>
<proteinExistence type="inferred from homology"/>
<evidence type="ECO:0000313" key="10">
    <source>
        <dbReference type="Proteomes" id="UP001324634"/>
    </source>
</evidence>
<dbReference type="SUPFAM" id="SSF64182">
    <property type="entry name" value="DHH phosphoesterases"/>
    <property type="match status" value="1"/>
</dbReference>
<keyword evidence="10" id="KW-1185">Reference proteome</keyword>